<feature type="transmembrane region" description="Helical" evidence="6">
    <location>
        <begin position="154"/>
        <end position="176"/>
    </location>
</feature>
<dbReference type="GO" id="GO:0015658">
    <property type="term" value="F:branched-chain amino acid transmembrane transporter activity"/>
    <property type="evidence" value="ECO:0007669"/>
    <property type="project" value="InterPro"/>
</dbReference>
<evidence type="ECO:0000256" key="1">
    <source>
        <dbReference type="ARBA" id="ARBA00004651"/>
    </source>
</evidence>
<keyword evidence="4 6" id="KW-1133">Transmembrane helix</keyword>
<organism evidence="7 8">
    <name type="scientific">Neogemmobacter tilapiae</name>
    <dbReference type="NCBI Taxonomy" id="875041"/>
    <lineage>
        <taxon>Bacteria</taxon>
        <taxon>Pseudomonadati</taxon>
        <taxon>Pseudomonadota</taxon>
        <taxon>Alphaproteobacteria</taxon>
        <taxon>Rhodobacterales</taxon>
        <taxon>Paracoccaceae</taxon>
        <taxon>Neogemmobacter</taxon>
    </lineage>
</organism>
<gene>
    <name evidence="7" type="ORF">GCM10007315_00150</name>
</gene>
<dbReference type="InterPro" id="IPR001851">
    <property type="entry name" value="ABC_transp_permease"/>
</dbReference>
<feature type="transmembrane region" description="Helical" evidence="6">
    <location>
        <begin position="116"/>
        <end position="134"/>
    </location>
</feature>
<feature type="transmembrane region" description="Helical" evidence="6">
    <location>
        <begin position="26"/>
        <end position="46"/>
    </location>
</feature>
<dbReference type="GO" id="GO:0005886">
    <property type="term" value="C:plasma membrane"/>
    <property type="evidence" value="ECO:0007669"/>
    <property type="project" value="UniProtKB-SubCell"/>
</dbReference>
<evidence type="ECO:0000313" key="8">
    <source>
        <dbReference type="Proteomes" id="UP000638981"/>
    </source>
</evidence>
<proteinExistence type="predicted"/>
<evidence type="ECO:0000256" key="3">
    <source>
        <dbReference type="ARBA" id="ARBA00022692"/>
    </source>
</evidence>
<evidence type="ECO:0000256" key="5">
    <source>
        <dbReference type="ARBA" id="ARBA00023136"/>
    </source>
</evidence>
<dbReference type="Pfam" id="PF02653">
    <property type="entry name" value="BPD_transp_2"/>
    <property type="match status" value="1"/>
</dbReference>
<keyword evidence="5 6" id="KW-0472">Membrane</keyword>
<dbReference type="InterPro" id="IPR043428">
    <property type="entry name" value="LivM-like"/>
</dbReference>
<protein>
    <submittedName>
        <fullName evidence="7">Branched-chain amino acid ABC transporter permease</fullName>
    </submittedName>
</protein>
<feature type="transmembrane region" description="Helical" evidence="6">
    <location>
        <begin position="310"/>
        <end position="330"/>
    </location>
</feature>
<feature type="transmembrane region" description="Helical" evidence="6">
    <location>
        <begin position="342"/>
        <end position="362"/>
    </location>
</feature>
<feature type="transmembrane region" description="Helical" evidence="6">
    <location>
        <begin position="404"/>
        <end position="423"/>
    </location>
</feature>
<keyword evidence="8" id="KW-1185">Reference proteome</keyword>
<feature type="transmembrane region" description="Helical" evidence="6">
    <location>
        <begin position="369"/>
        <end position="392"/>
    </location>
</feature>
<feature type="transmembrane region" description="Helical" evidence="6">
    <location>
        <begin position="53"/>
        <end position="74"/>
    </location>
</feature>
<evidence type="ECO:0000256" key="2">
    <source>
        <dbReference type="ARBA" id="ARBA00022475"/>
    </source>
</evidence>
<dbReference type="PANTHER" id="PTHR30482:SF10">
    <property type="entry name" value="HIGH-AFFINITY BRANCHED-CHAIN AMINO ACID TRANSPORT PROTEIN BRAE"/>
    <property type="match status" value="1"/>
</dbReference>
<evidence type="ECO:0000256" key="4">
    <source>
        <dbReference type="ARBA" id="ARBA00022989"/>
    </source>
</evidence>
<reference evidence="7" key="1">
    <citation type="journal article" date="2014" name="Int. J. Syst. Evol. Microbiol.">
        <title>Complete genome sequence of Corynebacterium casei LMG S-19264T (=DSM 44701T), isolated from a smear-ripened cheese.</title>
        <authorList>
            <consortium name="US DOE Joint Genome Institute (JGI-PGF)"/>
            <person name="Walter F."/>
            <person name="Albersmeier A."/>
            <person name="Kalinowski J."/>
            <person name="Ruckert C."/>
        </authorList>
    </citation>
    <scope>NUCLEOTIDE SEQUENCE</scope>
    <source>
        <strain evidence="7">KCTC 23310</strain>
    </source>
</reference>
<evidence type="ECO:0000313" key="7">
    <source>
        <dbReference type="EMBL" id="GHC43184.1"/>
    </source>
</evidence>
<dbReference type="PANTHER" id="PTHR30482">
    <property type="entry name" value="HIGH-AFFINITY BRANCHED-CHAIN AMINO ACID TRANSPORT SYSTEM PERMEASE"/>
    <property type="match status" value="1"/>
</dbReference>
<feature type="transmembrane region" description="Helical" evidence="6">
    <location>
        <begin position="86"/>
        <end position="104"/>
    </location>
</feature>
<comment type="caution">
    <text evidence="7">The sequence shown here is derived from an EMBL/GenBank/DDBJ whole genome shotgun (WGS) entry which is preliminary data.</text>
</comment>
<keyword evidence="3 6" id="KW-0812">Transmembrane</keyword>
<sequence>MNRTFLLFLGVAALYALTGFFQSWNLALSILTAVLPSTIIALGLNIQWGYAGLFNTGLMGFSALGGLAVVLVAAKPVAEGWDAGGPGILLGLFLGAASIAAAIFGWNHMEKGRARALTVAAILIGGFVLFRWVFDPAVMAVEAFNPATAGNLGGLGINPLLAWPVGGVLAALAAWGIGKVALGLRSDYLAIATLGIAEIIVAVLKNEDWLTRGVKNVISLPRPWPVPLEVNIQTQEWFINLAAAFGANPVTASSIFVKLVYCTMFGTVLVLLIWMLERALKSPWGRMMRAIRDNEVSAEAMGKDVTRRHLQVFILGSAIVGMGGAMLTSMHGQLTPTTYNPLGWTFLIWVMVIAGGSGNNWGAVLGGLLIGWLWLIAESLGPSLMGMVTVGMGDGPLKAHLVDAAPHMRLLTLGVILLLVLRFSPRGLLPEK</sequence>
<dbReference type="AlphaFoldDB" id="A0A918TCS0"/>
<reference evidence="7" key="2">
    <citation type="submission" date="2020-09" db="EMBL/GenBank/DDBJ databases">
        <authorList>
            <person name="Sun Q."/>
            <person name="Kim S."/>
        </authorList>
    </citation>
    <scope>NUCLEOTIDE SEQUENCE</scope>
    <source>
        <strain evidence="7">KCTC 23310</strain>
    </source>
</reference>
<keyword evidence="2" id="KW-1003">Cell membrane</keyword>
<comment type="subcellular location">
    <subcellularLocation>
        <location evidence="1">Cell membrane</location>
        <topology evidence="1">Multi-pass membrane protein</topology>
    </subcellularLocation>
</comment>
<feature type="transmembrane region" description="Helical" evidence="6">
    <location>
        <begin position="255"/>
        <end position="276"/>
    </location>
</feature>
<name>A0A918TCS0_9RHOB</name>
<dbReference type="Proteomes" id="UP000638981">
    <property type="component" value="Unassembled WGS sequence"/>
</dbReference>
<dbReference type="CDD" id="cd06581">
    <property type="entry name" value="TM_PBP1_LivM_like"/>
    <property type="match status" value="1"/>
</dbReference>
<dbReference type="RefSeq" id="WP_189409308.1">
    <property type="nucleotide sequence ID" value="NZ_BMYJ01000001.1"/>
</dbReference>
<accession>A0A918TCS0</accession>
<evidence type="ECO:0000256" key="6">
    <source>
        <dbReference type="SAM" id="Phobius"/>
    </source>
</evidence>
<dbReference type="EMBL" id="BMYJ01000001">
    <property type="protein sequence ID" value="GHC43184.1"/>
    <property type="molecule type" value="Genomic_DNA"/>
</dbReference>
<feature type="transmembrane region" description="Helical" evidence="6">
    <location>
        <begin position="188"/>
        <end position="204"/>
    </location>
</feature>